<feature type="transmembrane region" description="Helical" evidence="2">
    <location>
        <begin position="312"/>
        <end position="332"/>
    </location>
</feature>
<feature type="transmembrane region" description="Helical" evidence="2">
    <location>
        <begin position="287"/>
        <end position="306"/>
    </location>
</feature>
<comment type="caution">
    <text evidence="3">The sequence shown here is derived from an EMBL/GenBank/DDBJ whole genome shotgun (WGS) entry which is preliminary data.</text>
</comment>
<feature type="compositionally biased region" description="Basic residues" evidence="1">
    <location>
        <begin position="416"/>
        <end position="429"/>
    </location>
</feature>
<dbReference type="EMBL" id="CAICTM010000107">
    <property type="protein sequence ID" value="CAB9501412.1"/>
    <property type="molecule type" value="Genomic_DNA"/>
</dbReference>
<dbReference type="Proteomes" id="UP001153069">
    <property type="component" value="Unassembled WGS sequence"/>
</dbReference>
<evidence type="ECO:0000313" key="4">
    <source>
        <dbReference type="Proteomes" id="UP001153069"/>
    </source>
</evidence>
<gene>
    <name evidence="3" type="ORF">SEMRO_108_G054120.1</name>
</gene>
<keyword evidence="4" id="KW-1185">Reference proteome</keyword>
<feature type="transmembrane region" description="Helical" evidence="2">
    <location>
        <begin position="217"/>
        <end position="236"/>
    </location>
</feature>
<name>A0A9N8DEP7_9STRA</name>
<keyword evidence="2" id="KW-1133">Transmembrane helix</keyword>
<evidence type="ECO:0000256" key="1">
    <source>
        <dbReference type="SAM" id="MobiDB-lite"/>
    </source>
</evidence>
<dbReference type="OrthoDB" id="46979at2759"/>
<organism evidence="3 4">
    <name type="scientific">Seminavis robusta</name>
    <dbReference type="NCBI Taxonomy" id="568900"/>
    <lineage>
        <taxon>Eukaryota</taxon>
        <taxon>Sar</taxon>
        <taxon>Stramenopiles</taxon>
        <taxon>Ochrophyta</taxon>
        <taxon>Bacillariophyta</taxon>
        <taxon>Bacillariophyceae</taxon>
        <taxon>Bacillariophycidae</taxon>
        <taxon>Naviculales</taxon>
        <taxon>Naviculaceae</taxon>
        <taxon>Seminavis</taxon>
    </lineage>
</organism>
<feature type="region of interest" description="Disordered" evidence="1">
    <location>
        <begin position="407"/>
        <end position="440"/>
    </location>
</feature>
<protein>
    <submittedName>
        <fullName evidence="3">Uncharacterized protein</fullName>
    </submittedName>
</protein>
<evidence type="ECO:0000313" key="3">
    <source>
        <dbReference type="EMBL" id="CAB9501412.1"/>
    </source>
</evidence>
<proteinExistence type="predicted"/>
<keyword evidence="2" id="KW-0812">Transmembrane</keyword>
<accession>A0A9N8DEP7</accession>
<evidence type="ECO:0000256" key="2">
    <source>
        <dbReference type="SAM" id="Phobius"/>
    </source>
</evidence>
<keyword evidence="2" id="KW-0472">Membrane</keyword>
<dbReference type="AlphaFoldDB" id="A0A9N8DEP7"/>
<sequence length="440" mass="49462">MDLNFTESAKDLYDQVEFKTDSIYNWPPPDPFITFSIGGAFSLLAFVLWVRRVRVLYQNLKVKDYSKGTIRLRCWLTAYIENDCALFTCVRMAAQSFLFLAGIQLNYTGAFFGILGVFTVESFCDPLRVLLCFREAVFIDDLVVTSKFLRADLRKHPLTTTLQPHNVYEDLTRDSFIVGMVFATQVLLIGFVLIDLFSTHTHYCLDGSSGCPVGGTLGSWAFYVLGIFQACVFLLGPKSNFGQSEQNAAYWIQLLLTTKQSPTYTWYDTIDAETKFLKVKSSEWKHWIRFYMSFLINGVGFHILVHALPIQIASQSSLVGVVFRAVGMIYLVNLDDSKGYVMAIVPDDDDLQSATLQDEVTDDLDDASVGSVGSVASFYRFFSGNHNGDNDVSVPVQAQKIIAKAQAKLDALQSKARPRRRRRRQHSNKSKSSASSRGQV</sequence>
<feature type="transmembrane region" description="Helical" evidence="2">
    <location>
        <begin position="32"/>
        <end position="50"/>
    </location>
</feature>
<feature type="transmembrane region" description="Helical" evidence="2">
    <location>
        <begin position="176"/>
        <end position="197"/>
    </location>
</feature>
<feature type="compositionally biased region" description="Low complexity" evidence="1">
    <location>
        <begin position="430"/>
        <end position="440"/>
    </location>
</feature>
<reference evidence="3" key="1">
    <citation type="submission" date="2020-06" db="EMBL/GenBank/DDBJ databases">
        <authorList>
            <consortium name="Plant Systems Biology data submission"/>
        </authorList>
    </citation>
    <scope>NUCLEOTIDE SEQUENCE</scope>
    <source>
        <strain evidence="3">D6</strain>
    </source>
</reference>